<protein>
    <submittedName>
        <fullName evidence="1">Uncharacterized protein</fullName>
    </submittedName>
</protein>
<proteinExistence type="predicted"/>
<sequence>MATKYFKCRLSAFASILTISLVGVPVLAKIKAKHILEHLQMAQSEQPTDPSQAINTTALANASGPSKPKQPTAFQCSIAYSKFYAGLESLSQLQEAPPQPCWTSTCINQWVCEAKKLWIHHGAQVDIAPISAKEFQGVEFEFLQLLLDFLDEQIAVAFAEYNELIACAHQYCIKVFPLPVPVNLVPDSTLVPPSRLTSQVTPVPPSSVEASAILAQKKTASTDTMATPFVATTPRPSANPQKVPSVDRLISSPVTVPLKVPSDTSEARPQCPKLTLHGPCPPTATQDLGFHLDPTLPLHPVATKVFADFKARLQSLRLHLSLDLYLDLCQACQLLLLH</sequence>
<dbReference type="AlphaFoldDB" id="A0AA39P106"/>
<organism evidence="1 2">
    <name type="scientific">Armillaria luteobubalina</name>
    <dbReference type="NCBI Taxonomy" id="153913"/>
    <lineage>
        <taxon>Eukaryota</taxon>
        <taxon>Fungi</taxon>
        <taxon>Dikarya</taxon>
        <taxon>Basidiomycota</taxon>
        <taxon>Agaricomycotina</taxon>
        <taxon>Agaricomycetes</taxon>
        <taxon>Agaricomycetidae</taxon>
        <taxon>Agaricales</taxon>
        <taxon>Marasmiineae</taxon>
        <taxon>Physalacriaceae</taxon>
        <taxon>Armillaria</taxon>
    </lineage>
</organism>
<evidence type="ECO:0000313" key="2">
    <source>
        <dbReference type="Proteomes" id="UP001175228"/>
    </source>
</evidence>
<accession>A0AA39P106</accession>
<name>A0AA39P106_9AGAR</name>
<reference evidence="1" key="1">
    <citation type="submission" date="2023-06" db="EMBL/GenBank/DDBJ databases">
        <authorList>
            <consortium name="Lawrence Berkeley National Laboratory"/>
            <person name="Ahrendt S."/>
            <person name="Sahu N."/>
            <person name="Indic B."/>
            <person name="Wong-Bajracharya J."/>
            <person name="Merenyi Z."/>
            <person name="Ke H.-M."/>
            <person name="Monk M."/>
            <person name="Kocsube S."/>
            <person name="Drula E."/>
            <person name="Lipzen A."/>
            <person name="Balint B."/>
            <person name="Henrissat B."/>
            <person name="Andreopoulos B."/>
            <person name="Martin F.M."/>
            <person name="Harder C.B."/>
            <person name="Rigling D."/>
            <person name="Ford K.L."/>
            <person name="Foster G.D."/>
            <person name="Pangilinan J."/>
            <person name="Papanicolaou A."/>
            <person name="Barry K."/>
            <person name="LaButti K."/>
            <person name="Viragh M."/>
            <person name="Koriabine M."/>
            <person name="Yan M."/>
            <person name="Riley R."/>
            <person name="Champramary S."/>
            <person name="Plett K.L."/>
            <person name="Tsai I.J."/>
            <person name="Slot J."/>
            <person name="Sipos G."/>
            <person name="Plett J."/>
            <person name="Nagy L.G."/>
            <person name="Grigoriev I.V."/>
        </authorList>
    </citation>
    <scope>NUCLEOTIDE SEQUENCE</scope>
    <source>
        <strain evidence="1">HWK02</strain>
    </source>
</reference>
<keyword evidence="2" id="KW-1185">Reference proteome</keyword>
<evidence type="ECO:0000313" key="1">
    <source>
        <dbReference type="EMBL" id="KAK0475295.1"/>
    </source>
</evidence>
<dbReference type="EMBL" id="JAUEPU010000154">
    <property type="protein sequence ID" value="KAK0475295.1"/>
    <property type="molecule type" value="Genomic_DNA"/>
</dbReference>
<dbReference type="Proteomes" id="UP001175228">
    <property type="component" value="Unassembled WGS sequence"/>
</dbReference>
<gene>
    <name evidence="1" type="ORF">EDD18DRAFT_1116119</name>
</gene>
<comment type="caution">
    <text evidence="1">The sequence shown here is derived from an EMBL/GenBank/DDBJ whole genome shotgun (WGS) entry which is preliminary data.</text>
</comment>